<protein>
    <recommendedName>
        <fullName evidence="6">Serpentine receptor class gamma</fullName>
    </recommendedName>
</protein>
<feature type="transmembrane region" description="Helical" evidence="6">
    <location>
        <begin position="598"/>
        <end position="617"/>
    </location>
</feature>
<comment type="subcellular location">
    <subcellularLocation>
        <location evidence="1">Membrane</location>
        <topology evidence="1">Multi-pass membrane protein</topology>
    </subcellularLocation>
</comment>
<dbReference type="InterPro" id="IPR000609">
    <property type="entry name" value="7TM_GPCR_serpentine_rcpt_Srg"/>
</dbReference>
<dbReference type="EMBL" id="DS268427">
    <property type="protein sequence ID" value="EFO93837.1"/>
    <property type="molecule type" value="Genomic_DNA"/>
</dbReference>
<dbReference type="Proteomes" id="UP000008281">
    <property type="component" value="Unassembled WGS sequence"/>
</dbReference>
<evidence type="ECO:0000256" key="1">
    <source>
        <dbReference type="ARBA" id="ARBA00004141"/>
    </source>
</evidence>
<evidence type="ECO:0000313" key="7">
    <source>
        <dbReference type="EMBL" id="EFO93837.1"/>
    </source>
</evidence>
<dbReference type="HOGENOM" id="CLU_421658_0_0_1"/>
<feature type="transmembrane region" description="Helical" evidence="6">
    <location>
        <begin position="83"/>
        <end position="103"/>
    </location>
</feature>
<feature type="transmembrane region" description="Helical" evidence="6">
    <location>
        <begin position="258"/>
        <end position="277"/>
    </location>
</feature>
<evidence type="ECO:0000256" key="5">
    <source>
        <dbReference type="ARBA" id="ARBA00023136"/>
    </source>
</evidence>
<feature type="transmembrane region" description="Helical" evidence="6">
    <location>
        <begin position="319"/>
        <end position="336"/>
    </location>
</feature>
<feature type="transmembrane region" description="Helical" evidence="6">
    <location>
        <begin position="553"/>
        <end position="578"/>
    </location>
</feature>
<dbReference type="Pfam" id="PF02118">
    <property type="entry name" value="Srg"/>
    <property type="match status" value="2"/>
</dbReference>
<keyword evidence="4 6" id="KW-1133">Transmembrane helix</keyword>
<dbReference type="PANTHER" id="PTHR31114:SF4">
    <property type="entry name" value="SERPENTINE RECEPTOR CLASS GAMMA-RELATED"/>
    <property type="match status" value="1"/>
</dbReference>
<feature type="transmembrane region" description="Helical" evidence="6">
    <location>
        <begin position="35"/>
        <end position="54"/>
    </location>
</feature>
<organism evidence="8">
    <name type="scientific">Caenorhabditis remanei</name>
    <name type="common">Caenorhabditis vulgaris</name>
    <dbReference type="NCBI Taxonomy" id="31234"/>
    <lineage>
        <taxon>Eukaryota</taxon>
        <taxon>Metazoa</taxon>
        <taxon>Ecdysozoa</taxon>
        <taxon>Nematoda</taxon>
        <taxon>Chromadorea</taxon>
        <taxon>Rhabditida</taxon>
        <taxon>Rhabditina</taxon>
        <taxon>Rhabditomorpha</taxon>
        <taxon>Rhabditoidea</taxon>
        <taxon>Rhabditidae</taxon>
        <taxon>Peloderinae</taxon>
        <taxon>Caenorhabditis</taxon>
    </lineage>
</organism>
<reference evidence="7" key="1">
    <citation type="submission" date="2007-07" db="EMBL/GenBank/DDBJ databases">
        <title>PCAP assembly of the Caenorhabditis remanei genome.</title>
        <authorList>
            <consortium name="The Caenorhabditis remanei Sequencing Consortium"/>
            <person name="Wilson R.K."/>
        </authorList>
    </citation>
    <scope>NUCLEOTIDE SEQUENCE [LARGE SCALE GENOMIC DNA]</scope>
    <source>
        <strain evidence="7">PB4641</strain>
    </source>
</reference>
<feature type="transmembrane region" description="Helical" evidence="6">
    <location>
        <begin position="343"/>
        <end position="367"/>
    </location>
</feature>
<gene>
    <name evidence="7" type="ORF">CRE_12640</name>
</gene>
<evidence type="ECO:0000256" key="4">
    <source>
        <dbReference type="ARBA" id="ARBA00022989"/>
    </source>
</evidence>
<evidence type="ECO:0000313" key="8">
    <source>
        <dbReference type="Proteomes" id="UP000008281"/>
    </source>
</evidence>
<dbReference type="InterPro" id="IPR052880">
    <property type="entry name" value="NRL-Serpentine_Class_Gamma"/>
</dbReference>
<dbReference type="GO" id="GO:0016020">
    <property type="term" value="C:membrane"/>
    <property type="evidence" value="ECO:0007669"/>
    <property type="project" value="UniProtKB-SubCell"/>
</dbReference>
<keyword evidence="8" id="KW-1185">Reference proteome</keyword>
<comment type="caution">
    <text evidence="6">Lacks conserved residue(s) required for the propagation of feature annotation.</text>
</comment>
<keyword evidence="5 6" id="KW-0472">Membrane</keyword>
<dbReference type="PANTHER" id="PTHR31114">
    <property type="entry name" value="SERPENTINE RECEPTOR CLASS GAMMA"/>
    <property type="match status" value="1"/>
</dbReference>
<dbReference type="AlphaFoldDB" id="E3M721"/>
<evidence type="ECO:0000256" key="2">
    <source>
        <dbReference type="ARBA" id="ARBA00005692"/>
    </source>
</evidence>
<keyword evidence="3 6" id="KW-0812">Transmembrane</keyword>
<feature type="transmembrane region" description="Helical" evidence="6">
    <location>
        <begin position="123"/>
        <end position="147"/>
    </location>
</feature>
<dbReference type="OrthoDB" id="5911057at2759"/>
<accession>E3M721</accession>
<dbReference type="GO" id="GO:0004888">
    <property type="term" value="F:transmembrane signaling receptor activity"/>
    <property type="evidence" value="ECO:0007669"/>
    <property type="project" value="InterPro"/>
</dbReference>
<feature type="transmembrane region" description="Helical" evidence="6">
    <location>
        <begin position="461"/>
        <end position="481"/>
    </location>
</feature>
<sequence length="650" mass="76276">MEIIIILWLFFGIFSAALTIFLIIILSIHKSFSYSFYRVILVHLILNTLCWINTWPNRLIFRPEAEKLILPIYENAKFILDTSMLLIVFFFHVQSLSIIIICAHRLTTTILTETNCFWNRYYLLVYFGTIVFAFIATKPVSFHNVIFDYELRQFYFITLVQDDGENSFYYLSTFMVIYFFIIFIFGILTIRQVKKQLVFHANQHKELLKIRSKIAITHTALYASFLLWQASTNFFSFNITITMMMTVSDMVGNDKQNLIYEFTFQVTFSMSYMIFIFDQNIREVRSKPYLSLVDISEMLVHKNLFSTKSVIRYVNNNHFVSQILLLYGSNATLLLISDLMELILFVWLLFGIFSAVLSIFIITLLSVHTFFKYSFYRVVIVDLILNLMCWINTWPHRLTFRPEGEIFILPVFVHTPIVLKVSNFLVSFFFHVQSLSTIIICAHRLTTSIFSSALKFWNKWFLVLYFVVLGLSSLGSNLITVRPMYFDYELKKFISLPLSQGESEKNRVVLFTFIVFYFIIIVVISVVTFLQVRKKLSDQNDAHKKLLRRLTQISVVHSAVYSITLAWQITSFSVSYYLTVDILMTVSDLVRIPKSVNFHNIIEFQINFSMTYIMVIFDQNLRQAIKTSIFVRKTNVRPSGIQNSSRSNIT</sequence>
<comment type="similarity">
    <text evidence="2 6">Belongs to the nematode receptor-like protein srg family.</text>
</comment>
<evidence type="ECO:0000256" key="3">
    <source>
        <dbReference type="ARBA" id="ARBA00022692"/>
    </source>
</evidence>
<dbReference type="eggNOG" id="ENOG502TIKG">
    <property type="taxonomic scope" value="Eukaryota"/>
</dbReference>
<feature type="transmembrane region" description="Helical" evidence="6">
    <location>
        <begin position="6"/>
        <end position="28"/>
    </location>
</feature>
<proteinExistence type="inferred from homology"/>
<name>E3M721_CAERE</name>
<feature type="transmembrane region" description="Helical" evidence="6">
    <location>
        <begin position="167"/>
        <end position="190"/>
    </location>
</feature>
<dbReference type="InParanoid" id="E3M721"/>
<feature type="transmembrane region" description="Helical" evidence="6">
    <location>
        <begin position="373"/>
        <end position="394"/>
    </location>
</feature>
<feature type="transmembrane region" description="Helical" evidence="6">
    <location>
        <begin position="508"/>
        <end position="532"/>
    </location>
</feature>
<dbReference type="STRING" id="31234.E3M721"/>
<dbReference type="GO" id="GO:0007606">
    <property type="term" value="P:sensory perception of chemical stimulus"/>
    <property type="evidence" value="ECO:0007669"/>
    <property type="project" value="UniProtKB-UniRule"/>
</dbReference>
<feature type="transmembrane region" description="Helical" evidence="6">
    <location>
        <begin position="406"/>
        <end position="429"/>
    </location>
</feature>
<evidence type="ECO:0000256" key="6">
    <source>
        <dbReference type="RuleBase" id="RU280813"/>
    </source>
</evidence>